<dbReference type="CDD" id="cd07067">
    <property type="entry name" value="HP_PGM_like"/>
    <property type="match status" value="1"/>
</dbReference>
<dbReference type="Proteomes" id="UP000285712">
    <property type="component" value="Unassembled WGS sequence"/>
</dbReference>
<evidence type="ECO:0000313" key="22">
    <source>
        <dbReference type="Proteomes" id="UP000286510"/>
    </source>
</evidence>
<evidence type="ECO:0000256" key="1">
    <source>
        <dbReference type="ARBA" id="ARBA00022801"/>
    </source>
</evidence>
<gene>
    <name evidence="4" type="ORF">AaE_012529</name>
    <name evidence="6" type="ORF">DYB25_007499</name>
    <name evidence="12" type="ORF">DYB26_003368</name>
    <name evidence="9" type="ORF">DYB30_008747</name>
    <name evidence="13" type="ORF">DYB31_001839</name>
    <name evidence="8" type="ORF">DYB34_003612</name>
    <name evidence="10" type="ORF">DYB35_003161</name>
    <name evidence="5" type="ORF">DYB36_010085</name>
    <name evidence="11" type="ORF">DYB37_006142</name>
    <name evidence="7" type="ORF">DYB38_010284</name>
</gene>
<dbReference type="Proteomes" id="UP000266643">
    <property type="component" value="Unassembled WGS sequence"/>
</dbReference>
<name>A0A397FI79_APHAT</name>
<evidence type="ECO:0008006" key="24">
    <source>
        <dbReference type="Google" id="ProtNLM"/>
    </source>
</evidence>
<dbReference type="SMART" id="SM00855">
    <property type="entry name" value="PGAM"/>
    <property type="match status" value="1"/>
</dbReference>
<dbReference type="InterPro" id="IPR051695">
    <property type="entry name" value="Phosphoglycerate_Mutase"/>
</dbReference>
<dbReference type="GO" id="GO:0043456">
    <property type="term" value="P:regulation of pentose-phosphate shunt"/>
    <property type="evidence" value="ECO:0007669"/>
    <property type="project" value="TreeGrafter"/>
</dbReference>
<evidence type="ECO:0000256" key="3">
    <source>
        <dbReference type="PIRSR" id="PIRSR613078-2"/>
    </source>
</evidence>
<dbReference type="Proteomes" id="UP000266239">
    <property type="component" value="Unassembled WGS sequence"/>
</dbReference>
<feature type="active site" description="Proton donor/acceptor" evidence="2">
    <location>
        <position position="102"/>
    </location>
</feature>
<dbReference type="VEuPathDB" id="FungiDB:H257_13119"/>
<dbReference type="GO" id="GO:0045820">
    <property type="term" value="P:negative regulation of glycolytic process"/>
    <property type="evidence" value="ECO:0007669"/>
    <property type="project" value="TreeGrafter"/>
</dbReference>
<evidence type="ECO:0000313" key="10">
    <source>
        <dbReference type="EMBL" id="RHY91528.1"/>
    </source>
</evidence>
<dbReference type="Gene3D" id="3.40.50.1240">
    <property type="entry name" value="Phosphoglycerate mutase-like"/>
    <property type="match status" value="1"/>
</dbReference>
<dbReference type="EMBL" id="QUTE01005987">
    <property type="protein sequence ID" value="RHZ34191.1"/>
    <property type="molecule type" value="Genomic_DNA"/>
</dbReference>
<evidence type="ECO:0000313" key="9">
    <source>
        <dbReference type="EMBL" id="RHY80186.1"/>
    </source>
</evidence>
<comment type="caution">
    <text evidence="13">The sequence shown here is derived from an EMBL/GenBank/DDBJ whole genome shotgun (WGS) entry which is preliminary data.</text>
</comment>
<dbReference type="EMBL" id="QUTF01014267">
    <property type="protein sequence ID" value="RHZ13783.1"/>
    <property type="molecule type" value="Genomic_DNA"/>
</dbReference>
<dbReference type="Proteomes" id="UP000283543">
    <property type="component" value="Unassembled WGS sequence"/>
</dbReference>
<evidence type="ECO:0000313" key="4">
    <source>
        <dbReference type="EMBL" id="KAF0710430.1"/>
    </source>
</evidence>
<dbReference type="SUPFAM" id="SSF53254">
    <property type="entry name" value="Phosphoglycerate mutase-like"/>
    <property type="match status" value="1"/>
</dbReference>
<evidence type="ECO:0000313" key="12">
    <source>
        <dbReference type="EMBL" id="RHZ13783.1"/>
    </source>
</evidence>
<feature type="active site" description="Tele-phosphohistidine intermediate" evidence="2">
    <location>
        <position position="27"/>
    </location>
</feature>
<feature type="binding site" evidence="3">
    <location>
        <begin position="26"/>
        <end position="33"/>
    </location>
    <ligand>
        <name>substrate</name>
    </ligand>
</feature>
<dbReference type="GO" id="GO:0005829">
    <property type="term" value="C:cytosol"/>
    <property type="evidence" value="ECO:0007669"/>
    <property type="project" value="TreeGrafter"/>
</dbReference>
<dbReference type="Proteomes" id="UP000469452">
    <property type="component" value="Unassembled WGS sequence"/>
</dbReference>
<dbReference type="EMBL" id="QUTC01010051">
    <property type="protein sequence ID" value="RHY40784.1"/>
    <property type="molecule type" value="Genomic_DNA"/>
</dbReference>
<evidence type="ECO:0000313" key="23">
    <source>
        <dbReference type="Proteomes" id="UP000469452"/>
    </source>
</evidence>
<evidence type="ECO:0000256" key="2">
    <source>
        <dbReference type="PIRSR" id="PIRSR613078-1"/>
    </source>
</evidence>
<dbReference type="AlphaFoldDB" id="A0A397FI79"/>
<evidence type="ECO:0000313" key="14">
    <source>
        <dbReference type="Proteomes" id="UP000265427"/>
    </source>
</evidence>
<evidence type="ECO:0000313" key="20">
    <source>
        <dbReference type="Proteomes" id="UP000285430"/>
    </source>
</evidence>
<proteinExistence type="predicted"/>
<dbReference type="PANTHER" id="PTHR46517:SF1">
    <property type="entry name" value="FRUCTOSE-2,6-BISPHOSPHATASE TIGAR"/>
    <property type="match status" value="1"/>
</dbReference>
<evidence type="ECO:0000313" key="19">
    <source>
        <dbReference type="Proteomes" id="UP000283543"/>
    </source>
</evidence>
<evidence type="ECO:0000313" key="13">
    <source>
        <dbReference type="EMBL" id="RHZ34191.1"/>
    </source>
</evidence>
<dbReference type="InterPro" id="IPR029033">
    <property type="entry name" value="His_PPase_superfam"/>
</dbReference>
<evidence type="ECO:0000313" key="11">
    <source>
        <dbReference type="EMBL" id="RHZ13101.1"/>
    </source>
</evidence>
<organism evidence="13 16">
    <name type="scientific">Aphanomyces astaci</name>
    <name type="common">Crayfish plague agent</name>
    <dbReference type="NCBI Taxonomy" id="112090"/>
    <lineage>
        <taxon>Eukaryota</taxon>
        <taxon>Sar</taxon>
        <taxon>Stramenopiles</taxon>
        <taxon>Oomycota</taxon>
        <taxon>Saprolegniomycetes</taxon>
        <taxon>Saprolegniales</taxon>
        <taxon>Verrucalvaceae</taxon>
        <taxon>Aphanomyces</taxon>
    </lineage>
</organism>
<dbReference type="PROSITE" id="PS00175">
    <property type="entry name" value="PG_MUTASE"/>
    <property type="match status" value="1"/>
</dbReference>
<evidence type="ECO:0000313" key="8">
    <source>
        <dbReference type="EMBL" id="RHY62829.1"/>
    </source>
</evidence>
<dbReference type="EMBL" id="VJMI01018528">
    <property type="protein sequence ID" value="KAF0710430.1"/>
    <property type="molecule type" value="Genomic_DNA"/>
</dbReference>
<sequence>MMQTLRSISHQLPPLEEGFVRVYICRHGETDFNHLGIMQGRGVNSQLNKTGQKQAAKLARAFKDIPLSAIYSSRLRRASETASYLLDNHPGVKSGEFADLEEMSFGTMEGTARSSHASALQDIYAKWKQGNVDVTFPHGECPKDVEKRGVTAIHDLVRTAAAENDDHVAFVCHGRFNKIVLSSLLSVPLENPKLAQDNTCINVLDFDRRTETYTARVLNHTKHLTATTA</sequence>
<evidence type="ECO:0000313" key="6">
    <source>
        <dbReference type="EMBL" id="RHY23800.1"/>
    </source>
</evidence>
<evidence type="ECO:0000313" key="5">
    <source>
        <dbReference type="EMBL" id="RHX98704.1"/>
    </source>
</evidence>
<dbReference type="GO" id="GO:0004331">
    <property type="term" value="F:fructose-2,6-bisphosphate 2-phosphatase activity"/>
    <property type="evidence" value="ECO:0007669"/>
    <property type="project" value="TreeGrafter"/>
</dbReference>
<reference evidence="14 15" key="1">
    <citation type="submission" date="2018-08" db="EMBL/GenBank/DDBJ databases">
        <title>Aphanomyces genome sequencing and annotation.</title>
        <authorList>
            <person name="Minardi D."/>
            <person name="Oidtmann B."/>
            <person name="Van Der Giezen M."/>
            <person name="Studholme D.J."/>
        </authorList>
    </citation>
    <scope>NUCLEOTIDE SEQUENCE [LARGE SCALE GENOMIC DNA]</scope>
    <source>
        <strain evidence="13 16">197901</strain>
        <strain evidence="9 18">D2</strain>
        <strain evidence="11 20">Da</strain>
        <strain evidence="12 22">FDL457</strain>
        <strain evidence="5 14">Kv</strain>
        <strain evidence="7 15">SA</strain>
        <strain evidence="8 19">Si</strain>
        <strain evidence="10 21">Sv</strain>
        <strain evidence="6 17">Yx</strain>
    </source>
</reference>
<dbReference type="EMBL" id="QUTA01003380">
    <property type="protein sequence ID" value="RHY23800.1"/>
    <property type="molecule type" value="Genomic_DNA"/>
</dbReference>
<dbReference type="EMBL" id="QUTB01004314">
    <property type="protein sequence ID" value="RHY62829.1"/>
    <property type="molecule type" value="Genomic_DNA"/>
</dbReference>
<protein>
    <recommendedName>
        <fullName evidence="24">Phosphoglycerate mutase</fullName>
    </recommendedName>
</protein>
<dbReference type="Pfam" id="PF00300">
    <property type="entry name" value="His_Phos_1"/>
    <property type="match status" value="1"/>
</dbReference>
<feature type="binding site" evidence="3">
    <location>
        <position position="77"/>
    </location>
    <ligand>
        <name>substrate</name>
    </ligand>
</feature>
<dbReference type="EMBL" id="QUTD01000064">
    <property type="protein sequence ID" value="RHY80186.1"/>
    <property type="molecule type" value="Genomic_DNA"/>
</dbReference>
<evidence type="ECO:0000313" key="17">
    <source>
        <dbReference type="Proteomes" id="UP000266239"/>
    </source>
</evidence>
<dbReference type="Proteomes" id="UP000286510">
    <property type="component" value="Unassembled WGS sequence"/>
</dbReference>
<evidence type="ECO:0000313" key="15">
    <source>
        <dbReference type="Proteomes" id="UP000265716"/>
    </source>
</evidence>
<accession>A0A397FI79</accession>
<dbReference type="EMBL" id="QUTH01004592">
    <property type="protein sequence ID" value="RHZ13101.1"/>
    <property type="molecule type" value="Genomic_DNA"/>
</dbReference>
<evidence type="ECO:0000313" key="21">
    <source>
        <dbReference type="Proteomes" id="UP000285712"/>
    </source>
</evidence>
<dbReference type="EMBL" id="QUTG01003448">
    <property type="protein sequence ID" value="RHY91528.1"/>
    <property type="molecule type" value="Genomic_DNA"/>
</dbReference>
<dbReference type="Proteomes" id="UP000285430">
    <property type="component" value="Unassembled WGS sequence"/>
</dbReference>
<dbReference type="PANTHER" id="PTHR46517">
    <property type="entry name" value="FRUCTOSE-2,6-BISPHOSPHATASE TIGAR"/>
    <property type="match status" value="1"/>
</dbReference>
<dbReference type="Proteomes" id="UP000265427">
    <property type="component" value="Unassembled WGS sequence"/>
</dbReference>
<dbReference type="Proteomes" id="UP000265716">
    <property type="component" value="Unassembled WGS sequence"/>
</dbReference>
<evidence type="ECO:0000313" key="18">
    <source>
        <dbReference type="Proteomes" id="UP000266643"/>
    </source>
</evidence>
<dbReference type="Proteomes" id="UP000266196">
    <property type="component" value="Unassembled WGS sequence"/>
</dbReference>
<reference evidence="4 23" key="2">
    <citation type="submission" date="2019-06" db="EMBL/GenBank/DDBJ databases">
        <title>Genomics analysis of Aphanomyces spp. identifies a new class of oomycete effector associated with host adaptation.</title>
        <authorList>
            <person name="Gaulin E."/>
        </authorList>
    </citation>
    <scope>NUCLEOTIDE SEQUENCE [LARGE SCALE GENOMIC DNA]</scope>
    <source>
        <strain evidence="4 23">E</strain>
    </source>
</reference>
<keyword evidence="1" id="KW-0378">Hydrolase</keyword>
<dbReference type="EMBL" id="QUSZ01009819">
    <property type="protein sequence ID" value="RHX98704.1"/>
    <property type="molecule type" value="Genomic_DNA"/>
</dbReference>
<evidence type="ECO:0000313" key="16">
    <source>
        <dbReference type="Proteomes" id="UP000266196"/>
    </source>
</evidence>
<evidence type="ECO:0000313" key="7">
    <source>
        <dbReference type="EMBL" id="RHY40784.1"/>
    </source>
</evidence>
<dbReference type="InterPro" id="IPR013078">
    <property type="entry name" value="His_Pase_superF_clade-1"/>
</dbReference>
<dbReference type="InterPro" id="IPR001345">
    <property type="entry name" value="PG/BPGM_mutase_AS"/>
</dbReference>